<accession>T1GBV9</accession>
<reference evidence="2" key="1">
    <citation type="submission" date="2013-02" db="EMBL/GenBank/DDBJ databases">
        <authorList>
            <person name="Hughes D."/>
        </authorList>
    </citation>
    <scope>NUCLEOTIDE SEQUENCE</scope>
    <source>
        <strain>Durham</strain>
        <strain evidence="2">NC isolate 2 -- Noor lab</strain>
    </source>
</reference>
<protein>
    <submittedName>
        <fullName evidence="1">Uncharacterized protein</fullName>
    </submittedName>
</protein>
<evidence type="ECO:0000313" key="1">
    <source>
        <dbReference type="EnsemblMetazoa" id="MESCA000748-PA"/>
    </source>
</evidence>
<reference evidence="1" key="2">
    <citation type="submission" date="2015-06" db="UniProtKB">
        <authorList>
            <consortium name="EnsemblMetazoa"/>
        </authorList>
    </citation>
    <scope>IDENTIFICATION</scope>
</reference>
<dbReference type="EMBL" id="CAQQ02140574">
    <property type="status" value="NOT_ANNOTATED_CDS"/>
    <property type="molecule type" value="Genomic_DNA"/>
</dbReference>
<proteinExistence type="predicted"/>
<sequence length="16" mass="1850">MPQTKFVAVYVAFHIV</sequence>
<dbReference type="Proteomes" id="UP000015102">
    <property type="component" value="Unassembled WGS sequence"/>
</dbReference>
<dbReference type="AlphaFoldDB" id="T1GBV9"/>
<name>T1GBV9_MEGSC</name>
<evidence type="ECO:0000313" key="2">
    <source>
        <dbReference type="Proteomes" id="UP000015102"/>
    </source>
</evidence>
<dbReference type="HOGENOM" id="CLU_3433233_0_0_1"/>
<dbReference type="EnsemblMetazoa" id="MESCA000748-RA">
    <property type="protein sequence ID" value="MESCA000748-PA"/>
    <property type="gene ID" value="MESCA000748"/>
</dbReference>
<organism evidence="1 2">
    <name type="scientific">Megaselia scalaris</name>
    <name type="common">Humpbacked fly</name>
    <name type="synonym">Phora scalaris</name>
    <dbReference type="NCBI Taxonomy" id="36166"/>
    <lineage>
        <taxon>Eukaryota</taxon>
        <taxon>Metazoa</taxon>
        <taxon>Ecdysozoa</taxon>
        <taxon>Arthropoda</taxon>
        <taxon>Hexapoda</taxon>
        <taxon>Insecta</taxon>
        <taxon>Pterygota</taxon>
        <taxon>Neoptera</taxon>
        <taxon>Endopterygota</taxon>
        <taxon>Diptera</taxon>
        <taxon>Brachycera</taxon>
        <taxon>Muscomorpha</taxon>
        <taxon>Platypezoidea</taxon>
        <taxon>Phoridae</taxon>
        <taxon>Megaseliini</taxon>
        <taxon>Megaselia</taxon>
    </lineage>
</organism>
<keyword evidence="2" id="KW-1185">Reference proteome</keyword>